<dbReference type="EMBL" id="BAABGQ010000004">
    <property type="protein sequence ID" value="GAA4495471.1"/>
    <property type="molecule type" value="Genomic_DNA"/>
</dbReference>
<evidence type="ECO:0000313" key="1">
    <source>
        <dbReference type="EMBL" id="GAA4495471.1"/>
    </source>
</evidence>
<organism evidence="1 2">
    <name type="scientific">Hymenobacter ginsengisoli</name>
    <dbReference type="NCBI Taxonomy" id="1051626"/>
    <lineage>
        <taxon>Bacteria</taxon>
        <taxon>Pseudomonadati</taxon>
        <taxon>Bacteroidota</taxon>
        <taxon>Cytophagia</taxon>
        <taxon>Cytophagales</taxon>
        <taxon>Hymenobacteraceae</taxon>
        <taxon>Hymenobacter</taxon>
    </lineage>
</organism>
<proteinExistence type="predicted"/>
<keyword evidence="2" id="KW-1185">Reference proteome</keyword>
<protein>
    <recommendedName>
        <fullName evidence="3">Outer membrane protein beta-barrel domain-containing protein</fullName>
    </recommendedName>
</protein>
<reference evidence="2" key="1">
    <citation type="journal article" date="2019" name="Int. J. Syst. Evol. Microbiol.">
        <title>The Global Catalogue of Microorganisms (GCM) 10K type strain sequencing project: providing services to taxonomists for standard genome sequencing and annotation.</title>
        <authorList>
            <consortium name="The Broad Institute Genomics Platform"/>
            <consortium name="The Broad Institute Genome Sequencing Center for Infectious Disease"/>
            <person name="Wu L."/>
            <person name="Ma J."/>
        </authorList>
    </citation>
    <scope>NUCLEOTIDE SEQUENCE [LARGE SCALE GENOMIC DNA]</scope>
    <source>
        <strain evidence="2">JCM 17841</strain>
    </source>
</reference>
<accession>A0ABP8Q075</accession>
<gene>
    <name evidence="1" type="ORF">GCM10023172_07230</name>
</gene>
<sequence length="237" mass="26007">MGSRAAWLSLATYPLPDSLGGVARLLPADTTKEQKPPALRPPYRLVLGLLGAPAFSAVRTPQTAQLGGDYGLTLEYLLTPRLRVRAGLISSRKRYYAASSDYEAPANWQWFPGNYELDANCRITEIPLDVRFDVLRRPTYAVFTSVGINSLLMRNEQYSYDWTMNGQTFTKTAQVVNGSNHFLGVLNLSVGVERPIGGRWSAQVEPFWQLPLGGVGAGKVHLSSAGAAFSLKFGLIR</sequence>
<evidence type="ECO:0008006" key="3">
    <source>
        <dbReference type="Google" id="ProtNLM"/>
    </source>
</evidence>
<name>A0ABP8Q075_9BACT</name>
<dbReference type="Proteomes" id="UP001501243">
    <property type="component" value="Unassembled WGS sequence"/>
</dbReference>
<evidence type="ECO:0000313" key="2">
    <source>
        <dbReference type="Proteomes" id="UP001501243"/>
    </source>
</evidence>
<comment type="caution">
    <text evidence="1">The sequence shown here is derived from an EMBL/GenBank/DDBJ whole genome shotgun (WGS) entry which is preliminary data.</text>
</comment>